<dbReference type="EMBL" id="JASBWT010000032">
    <property type="protein sequence ID" value="KAJ9093175.1"/>
    <property type="molecule type" value="Genomic_DNA"/>
</dbReference>
<organism evidence="1 2">
    <name type="scientific">Naganishia friedmannii</name>
    <dbReference type="NCBI Taxonomy" id="89922"/>
    <lineage>
        <taxon>Eukaryota</taxon>
        <taxon>Fungi</taxon>
        <taxon>Dikarya</taxon>
        <taxon>Basidiomycota</taxon>
        <taxon>Agaricomycotina</taxon>
        <taxon>Tremellomycetes</taxon>
        <taxon>Filobasidiales</taxon>
        <taxon>Filobasidiaceae</taxon>
        <taxon>Naganishia</taxon>
    </lineage>
</organism>
<gene>
    <name evidence="1" type="ORF">QFC21_006492</name>
</gene>
<accession>A0ACC2V1G2</accession>
<protein>
    <submittedName>
        <fullName evidence="1">Uncharacterized protein</fullName>
    </submittedName>
</protein>
<name>A0ACC2V1G2_9TREE</name>
<keyword evidence="2" id="KW-1185">Reference proteome</keyword>
<evidence type="ECO:0000313" key="1">
    <source>
        <dbReference type="EMBL" id="KAJ9093175.1"/>
    </source>
</evidence>
<reference evidence="1" key="1">
    <citation type="submission" date="2023-04" db="EMBL/GenBank/DDBJ databases">
        <title>Draft Genome sequencing of Naganishia species isolated from polar environments using Oxford Nanopore Technology.</title>
        <authorList>
            <person name="Leo P."/>
            <person name="Venkateswaran K."/>
        </authorList>
    </citation>
    <scope>NUCLEOTIDE SEQUENCE</scope>
    <source>
        <strain evidence="1">MNA-CCFEE 5423</strain>
    </source>
</reference>
<proteinExistence type="predicted"/>
<comment type="caution">
    <text evidence="1">The sequence shown here is derived from an EMBL/GenBank/DDBJ whole genome shotgun (WGS) entry which is preliminary data.</text>
</comment>
<evidence type="ECO:0000313" key="2">
    <source>
        <dbReference type="Proteomes" id="UP001227268"/>
    </source>
</evidence>
<sequence>MATNQPSAAERLTTIQEQMATLRNESIALDAEEAKDVLLSKIQEKATQEGYHAFLKNADIIRTWAKSAGLRGILRLGKAALIHKVALFRDLPYAKETAAAKDVGSAMPAPVMENSSHLALFTATEKDEMPIAYFQTILEGDEGDILKEIEEGENEEEQLIAAAKELSPPINSAANRLNSERPKMTRKGEPIEGTRVGSQQLRKLVFGCLRYRKAQVAANPKFDKSVEQDRPAVHSTLTTFLRMLMFQAADNLRMAKIPEGDAMDVRAGTLLDSLSTLTKFLRMFVFQATDDLRNLKRSMIDYFSNVVRGKIPEADAQDVRAGTVINSLSTVEEDRLGWGFLSHPEGKPKHLHIRGGHLIEFNRMNVIACAPSASFSLLRKCLVFEFC</sequence>
<dbReference type="Proteomes" id="UP001227268">
    <property type="component" value="Unassembled WGS sequence"/>
</dbReference>